<keyword evidence="2 4" id="KW-0863">Zinc-finger</keyword>
<dbReference type="EMBL" id="MU865963">
    <property type="protein sequence ID" value="KAK4445682.1"/>
    <property type="molecule type" value="Genomic_DNA"/>
</dbReference>
<reference evidence="7" key="1">
    <citation type="journal article" date="2023" name="Mol. Phylogenet. Evol.">
        <title>Genome-scale phylogeny and comparative genomics of the fungal order Sordariales.</title>
        <authorList>
            <person name="Hensen N."/>
            <person name="Bonometti L."/>
            <person name="Westerberg I."/>
            <person name="Brannstrom I.O."/>
            <person name="Guillou S."/>
            <person name="Cros-Aarteil S."/>
            <person name="Calhoun S."/>
            <person name="Haridas S."/>
            <person name="Kuo A."/>
            <person name="Mondo S."/>
            <person name="Pangilinan J."/>
            <person name="Riley R."/>
            <person name="LaButti K."/>
            <person name="Andreopoulos B."/>
            <person name="Lipzen A."/>
            <person name="Chen C."/>
            <person name="Yan M."/>
            <person name="Daum C."/>
            <person name="Ng V."/>
            <person name="Clum A."/>
            <person name="Steindorff A."/>
            <person name="Ohm R.A."/>
            <person name="Martin F."/>
            <person name="Silar P."/>
            <person name="Natvig D.O."/>
            <person name="Lalanne C."/>
            <person name="Gautier V."/>
            <person name="Ament-Velasquez S.L."/>
            <person name="Kruys A."/>
            <person name="Hutchinson M.I."/>
            <person name="Powell A.J."/>
            <person name="Barry K."/>
            <person name="Miller A.N."/>
            <person name="Grigoriev I.V."/>
            <person name="Debuchy R."/>
            <person name="Gladieux P."/>
            <person name="Hiltunen Thoren M."/>
            <person name="Johannesson H."/>
        </authorList>
    </citation>
    <scope>NUCLEOTIDE SEQUENCE</scope>
    <source>
        <strain evidence="7">PSN243</strain>
    </source>
</reference>
<dbReference type="GO" id="GO:0008270">
    <property type="term" value="F:zinc ion binding"/>
    <property type="evidence" value="ECO:0007669"/>
    <property type="project" value="UniProtKB-KW"/>
</dbReference>
<feature type="region of interest" description="Disordered" evidence="5">
    <location>
        <begin position="60"/>
        <end position="89"/>
    </location>
</feature>
<keyword evidence="8" id="KW-1185">Reference proteome</keyword>
<evidence type="ECO:0000256" key="1">
    <source>
        <dbReference type="ARBA" id="ARBA00022723"/>
    </source>
</evidence>
<dbReference type="AlphaFoldDB" id="A0AAV9GBX9"/>
<keyword evidence="1" id="KW-0479">Metal-binding</keyword>
<keyword evidence="3" id="KW-0862">Zinc</keyword>
<organism evidence="7 8">
    <name type="scientific">Podospora aff. communis PSN243</name>
    <dbReference type="NCBI Taxonomy" id="3040156"/>
    <lineage>
        <taxon>Eukaryota</taxon>
        <taxon>Fungi</taxon>
        <taxon>Dikarya</taxon>
        <taxon>Ascomycota</taxon>
        <taxon>Pezizomycotina</taxon>
        <taxon>Sordariomycetes</taxon>
        <taxon>Sordariomycetidae</taxon>
        <taxon>Sordariales</taxon>
        <taxon>Podosporaceae</taxon>
        <taxon>Podospora</taxon>
    </lineage>
</organism>
<feature type="compositionally biased region" description="Basic and acidic residues" evidence="5">
    <location>
        <begin position="60"/>
        <end position="74"/>
    </location>
</feature>
<dbReference type="SUPFAM" id="SSF144232">
    <property type="entry name" value="HIT/MYND zinc finger-like"/>
    <property type="match status" value="1"/>
</dbReference>
<sequence>MEDCLVITLLHERLCPTALPLLLSQSSTTTTEKLAVMAPNKKKIVCSCGRHFGTNAAMKEHRQNSHLHSSEHEANTAAEASNTNKKQQHVANLRDKSIFPDFSNLPHEYDIDEDFFRTTNGFHYTPRKHWCFMAEIEFIEEFIRLRLIVKSRGTRVPIAFHTDDRGAFVGLQAQVGYTAAVLYAYQHPFLDMTTGIRVEDDTFVTIIPAKHSDLLALSDRVGKYSLQGAEMTCHGCDEHKPGASLMKCSRCSMFWYCNKDCQTRGWVGKGHKGDCKMIRDCGLRAMFMLDWNRYDDDVMFPLPEPK</sequence>
<dbReference type="PROSITE" id="PS50865">
    <property type="entry name" value="ZF_MYND_2"/>
    <property type="match status" value="1"/>
</dbReference>
<evidence type="ECO:0000256" key="2">
    <source>
        <dbReference type="ARBA" id="ARBA00022771"/>
    </source>
</evidence>
<evidence type="ECO:0000256" key="4">
    <source>
        <dbReference type="PROSITE-ProRule" id="PRU00134"/>
    </source>
</evidence>
<evidence type="ECO:0000256" key="5">
    <source>
        <dbReference type="SAM" id="MobiDB-lite"/>
    </source>
</evidence>
<comment type="caution">
    <text evidence="7">The sequence shown here is derived from an EMBL/GenBank/DDBJ whole genome shotgun (WGS) entry which is preliminary data.</text>
</comment>
<gene>
    <name evidence="7" type="ORF">QBC34DRAFT_412917</name>
</gene>
<evidence type="ECO:0000256" key="3">
    <source>
        <dbReference type="ARBA" id="ARBA00022833"/>
    </source>
</evidence>
<reference evidence="7" key="2">
    <citation type="submission" date="2023-05" db="EMBL/GenBank/DDBJ databases">
        <authorList>
            <consortium name="Lawrence Berkeley National Laboratory"/>
            <person name="Steindorff A."/>
            <person name="Hensen N."/>
            <person name="Bonometti L."/>
            <person name="Westerberg I."/>
            <person name="Brannstrom I.O."/>
            <person name="Guillou S."/>
            <person name="Cros-Aarteil S."/>
            <person name="Calhoun S."/>
            <person name="Haridas S."/>
            <person name="Kuo A."/>
            <person name="Mondo S."/>
            <person name="Pangilinan J."/>
            <person name="Riley R."/>
            <person name="Labutti K."/>
            <person name="Andreopoulos B."/>
            <person name="Lipzen A."/>
            <person name="Chen C."/>
            <person name="Yanf M."/>
            <person name="Daum C."/>
            <person name="Ng V."/>
            <person name="Clum A."/>
            <person name="Ohm R."/>
            <person name="Martin F."/>
            <person name="Silar P."/>
            <person name="Natvig D."/>
            <person name="Lalanne C."/>
            <person name="Gautier V."/>
            <person name="Ament-Velasquez S.L."/>
            <person name="Kruys A."/>
            <person name="Hutchinson M.I."/>
            <person name="Powell A.J."/>
            <person name="Barry K."/>
            <person name="Miller A.N."/>
            <person name="Grigoriev I.V."/>
            <person name="Debuchy R."/>
            <person name="Gladieux P."/>
            <person name="Thoren M.H."/>
            <person name="Johannesson H."/>
        </authorList>
    </citation>
    <scope>NUCLEOTIDE SEQUENCE</scope>
    <source>
        <strain evidence="7">PSN243</strain>
    </source>
</reference>
<evidence type="ECO:0000313" key="7">
    <source>
        <dbReference type="EMBL" id="KAK4445682.1"/>
    </source>
</evidence>
<dbReference type="Pfam" id="PF01753">
    <property type="entry name" value="zf-MYND"/>
    <property type="match status" value="1"/>
</dbReference>
<feature type="compositionally biased region" description="Low complexity" evidence="5">
    <location>
        <begin position="75"/>
        <end position="84"/>
    </location>
</feature>
<dbReference type="PROSITE" id="PS01360">
    <property type="entry name" value="ZF_MYND_1"/>
    <property type="match status" value="1"/>
</dbReference>
<name>A0AAV9GBX9_9PEZI</name>
<dbReference type="InterPro" id="IPR002893">
    <property type="entry name" value="Znf_MYND"/>
</dbReference>
<dbReference type="Proteomes" id="UP001321760">
    <property type="component" value="Unassembled WGS sequence"/>
</dbReference>
<feature type="domain" description="MYND-type" evidence="6">
    <location>
        <begin position="233"/>
        <end position="275"/>
    </location>
</feature>
<proteinExistence type="predicted"/>
<dbReference type="Gene3D" id="6.10.140.2220">
    <property type="match status" value="1"/>
</dbReference>
<accession>A0AAV9GBX9</accession>
<protein>
    <recommendedName>
        <fullName evidence="6">MYND-type domain-containing protein</fullName>
    </recommendedName>
</protein>
<evidence type="ECO:0000313" key="8">
    <source>
        <dbReference type="Proteomes" id="UP001321760"/>
    </source>
</evidence>
<evidence type="ECO:0000259" key="6">
    <source>
        <dbReference type="PROSITE" id="PS50865"/>
    </source>
</evidence>